<dbReference type="GO" id="GO:0004519">
    <property type="term" value="F:endonuclease activity"/>
    <property type="evidence" value="ECO:0007669"/>
    <property type="project" value="UniProtKB-KW"/>
</dbReference>
<evidence type="ECO:0000259" key="11">
    <source>
        <dbReference type="SMART" id="SM00477"/>
    </source>
</evidence>
<gene>
    <name evidence="13" type="ORF">HNQ01_001679</name>
</gene>
<reference evidence="13 14" key="1">
    <citation type="submission" date="2020-05" db="EMBL/GenBank/DDBJ databases">
        <title>Genomic Encyclopedia of Type Strains, Phase IV (KMG-V): Genome sequencing to study the core and pangenomes of soil and plant-associated prokaryotes.</title>
        <authorList>
            <person name="Whitman W."/>
        </authorList>
    </citation>
    <scope>NUCLEOTIDE SEQUENCE [LARGE SCALE GENOMIC DNA]</scope>
    <source>
        <strain evidence="13 14">C29</strain>
    </source>
</reference>
<dbReference type="SMART" id="SM00892">
    <property type="entry name" value="Endonuclease_NS"/>
    <property type="match status" value="1"/>
</dbReference>
<feature type="chain" id="PRO_5046207445" description="Endonuclease" evidence="10">
    <location>
        <begin position="26"/>
        <end position="280"/>
    </location>
</feature>
<accession>A0ABX2G3D6</accession>
<dbReference type="InterPro" id="IPR044925">
    <property type="entry name" value="His-Me_finger_sf"/>
</dbReference>
<dbReference type="InterPro" id="IPR040255">
    <property type="entry name" value="Non-specific_endonuclease"/>
</dbReference>
<dbReference type="InterPro" id="IPR020821">
    <property type="entry name" value="ENPP1-3/EXOG-like_nuc-like"/>
</dbReference>
<dbReference type="Gene3D" id="3.40.570.10">
    <property type="entry name" value="Extracellular Endonuclease, subunit A"/>
    <property type="match status" value="1"/>
</dbReference>
<keyword evidence="3 8" id="KW-0540">Nuclease</keyword>
<comment type="similarity">
    <text evidence="2 8">Belongs to the DNA/RNA non-specific endonuclease family.</text>
</comment>
<evidence type="ECO:0000256" key="8">
    <source>
        <dbReference type="RuleBase" id="RU366055"/>
    </source>
</evidence>
<dbReference type="PROSITE" id="PS01070">
    <property type="entry name" value="NUCLEASE_NON_SPEC"/>
    <property type="match status" value="1"/>
</dbReference>
<dbReference type="EC" id="3.1.30.-" evidence="8"/>
<dbReference type="SUPFAM" id="SSF54060">
    <property type="entry name" value="His-Me finger endonucleases"/>
    <property type="match status" value="1"/>
</dbReference>
<keyword evidence="6 8" id="KW-0378">Hydrolase</keyword>
<protein>
    <recommendedName>
        <fullName evidence="8">Endonuclease</fullName>
        <ecNumber evidence="8">3.1.30.-</ecNumber>
    </recommendedName>
</protein>
<keyword evidence="5 8" id="KW-0255">Endonuclease</keyword>
<comment type="caution">
    <text evidence="13">The sequence shown here is derived from an EMBL/GenBank/DDBJ whole genome shotgun (WGS) entry which is preliminary data.</text>
</comment>
<dbReference type="Pfam" id="PF01223">
    <property type="entry name" value="Endonuclease_NS"/>
    <property type="match status" value="1"/>
</dbReference>
<sequence>MSSIRPLLAILAGTAALLLPPAAPAFDSPFKSFLPKSAQKPETPAAPATGGPLGYPGGSSRCPQFFPGKDVLPRVDLAPQRRLREVCFDAFAVVHSGQSRTPVLVIERLTRRQLNDARDEERTNRFYPEARLPSSERSTPDDYRSSGFDRGHMAPAADMPTASAMAQSFSMSNMVPQAPQNNRGPWADIEKATRKYVMRSKGAVQVYTGPVFPDRPRTIGDNRVWVPSQLYKLVYDTVENRAWAYWIDNRDDATFPRPISYAELVRRTGIEFLPGLRPAD</sequence>
<dbReference type="InterPro" id="IPR044929">
    <property type="entry name" value="DNA/RNA_non-sp_Endonuclease_sf"/>
</dbReference>
<evidence type="ECO:0000256" key="1">
    <source>
        <dbReference type="ARBA" id="ARBA00001946"/>
    </source>
</evidence>
<organism evidence="13 14">
    <name type="scientific">Sphaerotilus uruguayifluvii</name>
    <dbReference type="NCBI Taxonomy" id="2735897"/>
    <lineage>
        <taxon>Bacteria</taxon>
        <taxon>Pseudomonadati</taxon>
        <taxon>Pseudomonadota</taxon>
        <taxon>Betaproteobacteria</taxon>
        <taxon>Burkholderiales</taxon>
        <taxon>Sphaerotilaceae</taxon>
        <taxon>Sphaerotilus</taxon>
    </lineage>
</organism>
<feature type="compositionally biased region" description="Basic and acidic residues" evidence="9">
    <location>
        <begin position="138"/>
        <end position="152"/>
    </location>
</feature>
<dbReference type="RefSeq" id="WP_353621664.1">
    <property type="nucleotide sequence ID" value="NZ_JABSNM010000006.1"/>
</dbReference>
<evidence type="ECO:0000256" key="6">
    <source>
        <dbReference type="ARBA" id="ARBA00022801"/>
    </source>
</evidence>
<dbReference type="PANTHER" id="PTHR13966">
    <property type="entry name" value="ENDONUCLEASE RELATED"/>
    <property type="match status" value="1"/>
</dbReference>
<keyword evidence="4 8" id="KW-0479">Metal-binding</keyword>
<keyword evidence="7" id="KW-0460">Magnesium</keyword>
<feature type="domain" description="ENPP1-3/EXOG-like endonuclease/phosphodiesterase" evidence="11">
    <location>
        <begin position="88"/>
        <end position="279"/>
    </location>
</feature>
<evidence type="ECO:0000259" key="12">
    <source>
        <dbReference type="SMART" id="SM00892"/>
    </source>
</evidence>
<feature type="signal peptide" evidence="10">
    <location>
        <begin position="1"/>
        <end position="25"/>
    </location>
</feature>
<feature type="region of interest" description="Disordered" evidence="9">
    <location>
        <begin position="120"/>
        <end position="153"/>
    </location>
</feature>
<keyword evidence="14" id="KW-1185">Reference proteome</keyword>
<evidence type="ECO:0000256" key="5">
    <source>
        <dbReference type="ARBA" id="ARBA00022759"/>
    </source>
</evidence>
<dbReference type="PANTHER" id="PTHR13966:SF5">
    <property type="entry name" value="ENDONUCLEASE G, MITOCHONDRIAL"/>
    <property type="match status" value="1"/>
</dbReference>
<evidence type="ECO:0000256" key="7">
    <source>
        <dbReference type="ARBA" id="ARBA00022842"/>
    </source>
</evidence>
<dbReference type="InterPro" id="IPR018524">
    <property type="entry name" value="DNA/RNA_endonuclease_AS"/>
</dbReference>
<comment type="cofactor">
    <cofactor evidence="1 8">
        <name>Mg(2+)</name>
        <dbReference type="ChEBI" id="CHEBI:18420"/>
    </cofactor>
</comment>
<dbReference type="InterPro" id="IPR001604">
    <property type="entry name" value="Endo_G_ENPP1-like_dom"/>
</dbReference>
<proteinExistence type="inferred from homology"/>
<dbReference type="EMBL" id="JABSNM010000006">
    <property type="protein sequence ID" value="NRT55944.1"/>
    <property type="molecule type" value="Genomic_DNA"/>
</dbReference>
<evidence type="ECO:0000256" key="9">
    <source>
        <dbReference type="SAM" id="MobiDB-lite"/>
    </source>
</evidence>
<evidence type="ECO:0000256" key="2">
    <source>
        <dbReference type="ARBA" id="ARBA00010052"/>
    </source>
</evidence>
<evidence type="ECO:0000313" key="13">
    <source>
        <dbReference type="EMBL" id="NRT55944.1"/>
    </source>
</evidence>
<keyword evidence="10" id="KW-0732">Signal</keyword>
<evidence type="ECO:0000256" key="3">
    <source>
        <dbReference type="ARBA" id="ARBA00022722"/>
    </source>
</evidence>
<dbReference type="SMART" id="SM00477">
    <property type="entry name" value="NUC"/>
    <property type="match status" value="1"/>
</dbReference>
<evidence type="ECO:0000256" key="4">
    <source>
        <dbReference type="ARBA" id="ARBA00022723"/>
    </source>
</evidence>
<evidence type="ECO:0000313" key="14">
    <source>
        <dbReference type="Proteomes" id="UP001516061"/>
    </source>
</evidence>
<evidence type="ECO:0000256" key="10">
    <source>
        <dbReference type="SAM" id="SignalP"/>
    </source>
</evidence>
<dbReference type="Proteomes" id="UP001516061">
    <property type="component" value="Unassembled WGS sequence"/>
</dbReference>
<name>A0ABX2G3D6_9BURK</name>
<feature type="domain" description="DNA/RNA non-specific endonuclease/pyrophosphatase/phosphodiesterase" evidence="12">
    <location>
        <begin position="87"/>
        <end position="279"/>
    </location>
</feature>